<dbReference type="PANTHER" id="PTHR33797">
    <property type="entry name" value="ORGANIC HYDROPEROXIDE RESISTANCE PROTEIN-LIKE"/>
    <property type="match status" value="1"/>
</dbReference>
<evidence type="ECO:0000256" key="2">
    <source>
        <dbReference type="SAM" id="MobiDB-lite"/>
    </source>
</evidence>
<dbReference type="Pfam" id="PF02566">
    <property type="entry name" value="OsmC"/>
    <property type="match status" value="1"/>
</dbReference>
<dbReference type="Gene3D" id="3.30.300.20">
    <property type="match status" value="1"/>
</dbReference>
<accession>A0ABW1CK84</accession>
<comment type="similarity">
    <text evidence="1">Belongs to the OsmC/Ohr family.</text>
</comment>
<dbReference type="NCBIfam" id="TIGR03561">
    <property type="entry name" value="organ_hyd_perox"/>
    <property type="match status" value="1"/>
</dbReference>
<evidence type="ECO:0000256" key="1">
    <source>
        <dbReference type="ARBA" id="ARBA00007378"/>
    </source>
</evidence>
<dbReference type="InterPro" id="IPR003718">
    <property type="entry name" value="OsmC/Ohr_fam"/>
</dbReference>
<dbReference type="Gene3D" id="2.20.25.10">
    <property type="match status" value="1"/>
</dbReference>
<proteinExistence type="inferred from homology"/>
<sequence length="176" mass="18237">MTGVPPPEDPRAPALSTDHDYGGSAFKPLYTTRVAVNGGSSAHGRASGRVRSADGALDVELRMPEELGGDATGPNPEQLFAAGYAACFHGALSLLARRQYLDPGSISVEVSVAFGRDPADGGYQLSADLVVTWPGIEPGTADRLIDKAATLCPYAKMTRQGIPSTITLAPSKGSKP</sequence>
<dbReference type="InterPro" id="IPR015946">
    <property type="entry name" value="KH_dom-like_a/b"/>
</dbReference>
<dbReference type="PANTHER" id="PTHR33797:SF2">
    <property type="entry name" value="ORGANIC HYDROPEROXIDE RESISTANCE PROTEIN-LIKE"/>
    <property type="match status" value="1"/>
</dbReference>
<protein>
    <submittedName>
        <fullName evidence="3">Ohr family peroxiredoxin</fullName>
    </submittedName>
</protein>
<dbReference type="InterPro" id="IPR036102">
    <property type="entry name" value="OsmC/Ohrsf"/>
</dbReference>
<organism evidence="3 4">
    <name type="scientific">Nonomuraea insulae</name>
    <dbReference type="NCBI Taxonomy" id="1616787"/>
    <lineage>
        <taxon>Bacteria</taxon>
        <taxon>Bacillati</taxon>
        <taxon>Actinomycetota</taxon>
        <taxon>Actinomycetes</taxon>
        <taxon>Streptosporangiales</taxon>
        <taxon>Streptosporangiaceae</taxon>
        <taxon>Nonomuraea</taxon>
    </lineage>
</organism>
<dbReference type="RefSeq" id="WP_379515429.1">
    <property type="nucleotide sequence ID" value="NZ_JBHSPA010000023.1"/>
</dbReference>
<comment type="caution">
    <text evidence="3">The sequence shown here is derived from an EMBL/GenBank/DDBJ whole genome shotgun (WGS) entry which is preliminary data.</text>
</comment>
<gene>
    <name evidence="3" type="ORF">ACFPZ3_18800</name>
</gene>
<reference evidence="4" key="1">
    <citation type="journal article" date="2019" name="Int. J. Syst. Evol. Microbiol.">
        <title>The Global Catalogue of Microorganisms (GCM) 10K type strain sequencing project: providing services to taxonomists for standard genome sequencing and annotation.</title>
        <authorList>
            <consortium name="The Broad Institute Genomics Platform"/>
            <consortium name="The Broad Institute Genome Sequencing Center for Infectious Disease"/>
            <person name="Wu L."/>
            <person name="Ma J."/>
        </authorList>
    </citation>
    <scope>NUCLEOTIDE SEQUENCE [LARGE SCALE GENOMIC DNA]</scope>
    <source>
        <strain evidence="4">CCUG 53903</strain>
    </source>
</reference>
<keyword evidence="4" id="KW-1185">Reference proteome</keyword>
<evidence type="ECO:0000313" key="4">
    <source>
        <dbReference type="Proteomes" id="UP001596058"/>
    </source>
</evidence>
<dbReference type="Proteomes" id="UP001596058">
    <property type="component" value="Unassembled WGS sequence"/>
</dbReference>
<feature type="region of interest" description="Disordered" evidence="2">
    <location>
        <begin position="1"/>
        <end position="20"/>
    </location>
</feature>
<dbReference type="EMBL" id="JBHSPA010000023">
    <property type="protein sequence ID" value="MFC5825917.1"/>
    <property type="molecule type" value="Genomic_DNA"/>
</dbReference>
<name>A0ABW1CK84_9ACTN</name>
<dbReference type="SUPFAM" id="SSF82784">
    <property type="entry name" value="OsmC-like"/>
    <property type="match status" value="1"/>
</dbReference>
<dbReference type="InterPro" id="IPR019953">
    <property type="entry name" value="OHR"/>
</dbReference>
<evidence type="ECO:0000313" key="3">
    <source>
        <dbReference type="EMBL" id="MFC5825917.1"/>
    </source>
</evidence>